<keyword evidence="8 11" id="KW-1133">Transmembrane helix</keyword>
<feature type="signal peptide" evidence="12">
    <location>
        <begin position="1"/>
        <end position="26"/>
    </location>
</feature>
<keyword evidence="10" id="KW-0325">Glycoprotein</keyword>
<dbReference type="Proteomes" id="UP000238479">
    <property type="component" value="Chromosome 5"/>
</dbReference>
<keyword evidence="6 11" id="KW-0812">Transmembrane</keyword>
<dbReference type="SMART" id="SM00365">
    <property type="entry name" value="LRR_SD22"/>
    <property type="match status" value="4"/>
</dbReference>
<dbReference type="AlphaFoldDB" id="A0A2P6QHV1"/>
<dbReference type="GO" id="GO:0005886">
    <property type="term" value="C:plasma membrane"/>
    <property type="evidence" value="ECO:0007669"/>
    <property type="project" value="UniProtKB-SubCell"/>
</dbReference>
<dbReference type="InterPro" id="IPR013210">
    <property type="entry name" value="LRR_N_plant-typ"/>
</dbReference>
<proteinExistence type="inferred from homology"/>
<dbReference type="InterPro" id="IPR001611">
    <property type="entry name" value="Leu-rich_rpt"/>
</dbReference>
<evidence type="ECO:0000256" key="10">
    <source>
        <dbReference type="ARBA" id="ARBA00023180"/>
    </source>
</evidence>
<evidence type="ECO:0000256" key="9">
    <source>
        <dbReference type="ARBA" id="ARBA00023136"/>
    </source>
</evidence>
<comment type="similarity">
    <text evidence="3">Belongs to the RLP family.</text>
</comment>
<keyword evidence="12" id="KW-0732">Signal</keyword>
<evidence type="ECO:0000256" key="4">
    <source>
        <dbReference type="ARBA" id="ARBA00022475"/>
    </source>
</evidence>
<keyword evidence="5" id="KW-0433">Leucine-rich repeat</keyword>
<organism evidence="14 15">
    <name type="scientific">Rosa chinensis</name>
    <name type="common">China rose</name>
    <dbReference type="NCBI Taxonomy" id="74649"/>
    <lineage>
        <taxon>Eukaryota</taxon>
        <taxon>Viridiplantae</taxon>
        <taxon>Streptophyta</taxon>
        <taxon>Embryophyta</taxon>
        <taxon>Tracheophyta</taxon>
        <taxon>Spermatophyta</taxon>
        <taxon>Magnoliopsida</taxon>
        <taxon>eudicotyledons</taxon>
        <taxon>Gunneridae</taxon>
        <taxon>Pentapetalae</taxon>
        <taxon>rosids</taxon>
        <taxon>fabids</taxon>
        <taxon>Rosales</taxon>
        <taxon>Rosaceae</taxon>
        <taxon>Rosoideae</taxon>
        <taxon>Rosoideae incertae sedis</taxon>
        <taxon>Rosa</taxon>
    </lineage>
</organism>
<dbReference type="FunFam" id="3.80.10.10:FF:000213">
    <property type="entry name" value="Tyrosine-sulfated glycopeptide receptor 1"/>
    <property type="match status" value="1"/>
</dbReference>
<dbReference type="Pfam" id="PF13855">
    <property type="entry name" value="LRR_8"/>
    <property type="match status" value="1"/>
</dbReference>
<evidence type="ECO:0000256" key="3">
    <source>
        <dbReference type="ARBA" id="ARBA00009592"/>
    </source>
</evidence>
<dbReference type="PRINTS" id="PR00019">
    <property type="entry name" value="LEURICHRPT"/>
</dbReference>
<keyword evidence="4" id="KW-1003">Cell membrane</keyword>
<dbReference type="EMBL" id="PDCK01000043">
    <property type="protein sequence ID" value="PRQ33744.1"/>
    <property type="molecule type" value="Genomic_DNA"/>
</dbReference>
<comment type="subcellular location">
    <subcellularLocation>
        <location evidence="2">Cell membrane</location>
    </subcellularLocation>
    <subcellularLocation>
        <location evidence="1">Membrane</location>
        <topology evidence="1">Single-pass membrane protein</topology>
    </subcellularLocation>
</comment>
<dbReference type="OrthoDB" id="694479at2759"/>
<evidence type="ECO:0000256" key="2">
    <source>
        <dbReference type="ARBA" id="ARBA00004236"/>
    </source>
</evidence>
<dbReference type="Pfam" id="PF00560">
    <property type="entry name" value="LRR_1"/>
    <property type="match status" value="6"/>
</dbReference>
<feature type="domain" description="Leucine-rich repeat-containing N-terminal plant-type" evidence="13">
    <location>
        <begin position="41"/>
        <end position="66"/>
    </location>
</feature>
<keyword evidence="15" id="KW-1185">Reference proteome</keyword>
<feature type="chain" id="PRO_5015124299" evidence="12">
    <location>
        <begin position="27"/>
        <end position="748"/>
    </location>
</feature>
<dbReference type="SMART" id="SM00369">
    <property type="entry name" value="LRR_TYP"/>
    <property type="match status" value="7"/>
</dbReference>
<evidence type="ECO:0000313" key="15">
    <source>
        <dbReference type="Proteomes" id="UP000238479"/>
    </source>
</evidence>
<evidence type="ECO:0000256" key="12">
    <source>
        <dbReference type="SAM" id="SignalP"/>
    </source>
</evidence>
<evidence type="ECO:0000256" key="6">
    <source>
        <dbReference type="ARBA" id="ARBA00022692"/>
    </source>
</evidence>
<dbReference type="InterPro" id="IPR032675">
    <property type="entry name" value="LRR_dom_sf"/>
</dbReference>
<evidence type="ECO:0000256" key="8">
    <source>
        <dbReference type="ARBA" id="ARBA00022989"/>
    </source>
</evidence>
<evidence type="ECO:0000259" key="13">
    <source>
        <dbReference type="Pfam" id="PF08263"/>
    </source>
</evidence>
<dbReference type="FunFam" id="3.80.10.10:FF:000095">
    <property type="entry name" value="LRR receptor-like serine/threonine-protein kinase GSO1"/>
    <property type="match status" value="1"/>
</dbReference>
<evidence type="ECO:0000256" key="7">
    <source>
        <dbReference type="ARBA" id="ARBA00022737"/>
    </source>
</evidence>
<dbReference type="InterPro" id="IPR050647">
    <property type="entry name" value="Plant_LRR-RLKs"/>
</dbReference>
<keyword evidence="7" id="KW-0677">Repeat</keyword>
<feature type="transmembrane region" description="Helical" evidence="11">
    <location>
        <begin position="694"/>
        <end position="716"/>
    </location>
</feature>
<evidence type="ECO:0000256" key="5">
    <source>
        <dbReference type="ARBA" id="ARBA00022614"/>
    </source>
</evidence>
<name>A0A2P6QHV1_ROSCH</name>
<accession>A0A2P6QHV1</accession>
<protein>
    <submittedName>
        <fullName evidence="14">Putative leucine-rich repeat-containing, plant-type, leucine-rich repeat domain, L</fullName>
    </submittedName>
</protein>
<evidence type="ECO:0000313" key="14">
    <source>
        <dbReference type="EMBL" id="PRQ33744.1"/>
    </source>
</evidence>
<dbReference type="PANTHER" id="PTHR48056:SF26">
    <property type="entry name" value="MDIS1-INTERACTING RECEPTOR LIKE KINASE 1"/>
    <property type="match status" value="1"/>
</dbReference>
<evidence type="ECO:0000256" key="1">
    <source>
        <dbReference type="ARBA" id="ARBA00004167"/>
    </source>
</evidence>
<dbReference type="InterPro" id="IPR003591">
    <property type="entry name" value="Leu-rich_rpt_typical-subtyp"/>
</dbReference>
<dbReference type="PANTHER" id="PTHR48056">
    <property type="entry name" value="LRR RECEPTOR-LIKE SERINE/THREONINE-PROTEIN KINASE-RELATED"/>
    <property type="match status" value="1"/>
</dbReference>
<dbReference type="OMA" id="FLCINAP"/>
<dbReference type="SUPFAM" id="SSF52058">
    <property type="entry name" value="L domain-like"/>
    <property type="match status" value="3"/>
</dbReference>
<evidence type="ECO:0000256" key="11">
    <source>
        <dbReference type="SAM" id="Phobius"/>
    </source>
</evidence>
<gene>
    <name evidence="14" type="ORF">RchiOBHm_Chr5g0061041</name>
</gene>
<keyword evidence="9 11" id="KW-0472">Membrane</keyword>
<dbReference type="Pfam" id="PF08263">
    <property type="entry name" value="LRRNT_2"/>
    <property type="match status" value="1"/>
</dbReference>
<reference evidence="14 15" key="1">
    <citation type="journal article" date="2018" name="Nat. Genet.">
        <title>The Rosa genome provides new insights in the design of modern roses.</title>
        <authorList>
            <person name="Bendahmane M."/>
        </authorList>
    </citation>
    <scope>NUCLEOTIDE SEQUENCE [LARGE SCALE GENOMIC DNA]</scope>
    <source>
        <strain evidence="15">cv. Old Blush</strain>
    </source>
</reference>
<sequence length="748" mass="83009">MAEQPNNLSPYVILFIFFISSSTVISHKPAACIKRDQDSLQSSFDMPSHLNWSSEDCCHWEGITCDMAGRITHISLPYKGLKLKGGDSFPSSPLGNLSHLTHLNLSHNSLEGSLDQTGFFSSLSRLEILDLSYNLLSGELPFSLPSSNIQMLDLSYNLLQGSIPSSFFKEAWRLTSFNVSYNFLTGSIPSSYICLHSYPLISLLDFSSNNFNGSISCGLGKCLKLQVFRAGSNSLSGLLPEDIYNATKLEEISLPQNSFHGAISERIVNLANLEILDLNSNGLSGKLPSSIGKLSKLKLLLLHSNNLEGSVPPPLMNCMNLTELNLGFNKFDGNISALNFSKLSQLTKLDFVINRFTGILPVSLYSCKSLKAIRLSQNDLQVEIQSEILSLKSLSFLSLGQCRLANITSTMKILMRCKSLVFLSVSNNFVGEEMPADLGMVDFEGFQKLRYLSLSGCEFTGQLPAWLSNLKKLQVLDLGDNRITGSIPNWLGTLPRLSYLSLGNNSISGEFPKELCTLPMLISETNAAQVDDLELIVYKWQGASYHQYRMSNLRGKSIGNSTVETRIDFGQVRIFSRKLDLGNNNLSGNIPDQISNLRNLEVLELQMNHFSGKVPPSLASLNFLNYINVSYNNLEGPIPRSTHLQRLDASSFEGNAKLCGAPLPNKCLPIKGNDADNGNSQDHEENGHENQIPWFHISVVLGFITGFWGVCGSLVLKEKWRYGYFKFVDRVQERILLCRAKLQSRLRS</sequence>
<dbReference type="Gramene" id="PRQ33744">
    <property type="protein sequence ID" value="PRQ33744"/>
    <property type="gene ID" value="RchiOBHm_Chr5g0061041"/>
</dbReference>
<dbReference type="Gene3D" id="3.80.10.10">
    <property type="entry name" value="Ribonuclease Inhibitor"/>
    <property type="match status" value="4"/>
</dbReference>
<comment type="caution">
    <text evidence="14">The sequence shown here is derived from an EMBL/GenBank/DDBJ whole genome shotgun (WGS) entry which is preliminary data.</text>
</comment>
<dbReference type="PROSITE" id="PS51450">
    <property type="entry name" value="LRR"/>
    <property type="match status" value="1"/>
</dbReference>
<dbReference type="GO" id="GO:0033612">
    <property type="term" value="F:receptor serine/threonine kinase binding"/>
    <property type="evidence" value="ECO:0007669"/>
    <property type="project" value="TreeGrafter"/>
</dbReference>